<dbReference type="SUPFAM" id="SSF46689">
    <property type="entry name" value="Homeodomain-like"/>
    <property type="match status" value="1"/>
</dbReference>
<dbReference type="InterPro" id="IPR009057">
    <property type="entry name" value="Homeodomain-like_sf"/>
</dbReference>
<evidence type="ECO:0000313" key="3">
    <source>
        <dbReference type="Proteomes" id="UP000533476"/>
    </source>
</evidence>
<reference evidence="2 3" key="1">
    <citation type="submission" date="2020-04" db="EMBL/GenBank/DDBJ databases">
        <authorList>
            <person name="Zhang R."/>
            <person name="Schippers A."/>
        </authorList>
    </citation>
    <scope>NUCLEOTIDE SEQUENCE [LARGE SCALE GENOMIC DNA]</scope>
    <source>
        <strain evidence="2 3">DSM 109850</strain>
    </source>
</reference>
<name>A0A7Y0Q4E0_9FIRM</name>
<keyword evidence="1" id="KW-0175">Coiled coil</keyword>
<dbReference type="Gene3D" id="1.10.10.60">
    <property type="entry name" value="Homeodomain-like"/>
    <property type="match status" value="1"/>
</dbReference>
<proteinExistence type="predicted"/>
<dbReference type="EMBL" id="JABBVZ010000322">
    <property type="protein sequence ID" value="NMP25218.1"/>
    <property type="molecule type" value="Genomic_DNA"/>
</dbReference>
<gene>
    <name evidence="2" type="ORF">HIJ39_23285</name>
</gene>
<comment type="caution">
    <text evidence="2">The sequence shown here is derived from an EMBL/GenBank/DDBJ whole genome shotgun (WGS) entry which is preliminary data.</text>
</comment>
<dbReference type="Proteomes" id="UP000533476">
    <property type="component" value="Unassembled WGS sequence"/>
</dbReference>
<protein>
    <submittedName>
        <fullName evidence="2">Transposase</fullName>
    </submittedName>
</protein>
<evidence type="ECO:0000256" key="1">
    <source>
        <dbReference type="SAM" id="Coils"/>
    </source>
</evidence>
<feature type="coiled-coil region" evidence="1">
    <location>
        <begin position="40"/>
        <end position="74"/>
    </location>
</feature>
<keyword evidence="3" id="KW-1185">Reference proteome</keyword>
<dbReference type="AlphaFoldDB" id="A0A7Y0Q4E0"/>
<accession>A0A7Y0Q4E0</accession>
<organism evidence="2 3">
    <name type="scientific">Sulfobacillus harzensis</name>
    <dbReference type="NCBI Taxonomy" id="2729629"/>
    <lineage>
        <taxon>Bacteria</taxon>
        <taxon>Bacillati</taxon>
        <taxon>Bacillota</taxon>
        <taxon>Clostridia</taxon>
        <taxon>Eubacteriales</taxon>
        <taxon>Clostridiales Family XVII. Incertae Sedis</taxon>
        <taxon>Sulfobacillus</taxon>
    </lineage>
</organism>
<evidence type="ECO:0000313" key="2">
    <source>
        <dbReference type="EMBL" id="NMP25218.1"/>
    </source>
</evidence>
<sequence>MNKSVAQVADELGIPSSTLHGWIKATQERPDEPFIGSGQLRPEDHAARELQKRLRDLEEENAILKKAMRIFANDRK</sequence>